<evidence type="ECO:0000313" key="8">
    <source>
        <dbReference type="Proteomes" id="UP000694240"/>
    </source>
</evidence>
<evidence type="ECO:0000256" key="1">
    <source>
        <dbReference type="ARBA" id="ARBA00004613"/>
    </source>
</evidence>
<gene>
    <name evidence="7" type="ORF">ISN45_Aa05g004930</name>
</gene>
<dbReference type="PANTHER" id="PTHR31232:SF26">
    <property type="entry name" value="S-PROTEIN HOMOLOG-RELATED"/>
    <property type="match status" value="1"/>
</dbReference>
<sequence>MKNVSIFLFVFGLCMSGDVYGKKSMITVKNEFSPKSRLVLKVHCKSKNDDIGIKYLEIGEIMSFSFKTNFWGTTEFWCDIYKGPDYKRFRGFTAYQAKGLFVKDGSSYNWLARDDGIYFHKNLLP</sequence>
<keyword evidence="8" id="KW-1185">Reference proteome</keyword>
<feature type="non-terminal residue" evidence="7">
    <location>
        <position position="125"/>
    </location>
</feature>
<comment type="similarity">
    <text evidence="2 6">Belongs to the plant self-incompatibility (S1) protein family.</text>
</comment>
<protein>
    <recommendedName>
        <fullName evidence="6">S-protein homolog</fullName>
    </recommendedName>
</protein>
<keyword evidence="3 6" id="KW-0713">Self-incompatibility</keyword>
<evidence type="ECO:0000256" key="2">
    <source>
        <dbReference type="ARBA" id="ARBA00005581"/>
    </source>
</evidence>
<keyword evidence="5 6" id="KW-0732">Signal</keyword>
<feature type="signal peptide" evidence="6">
    <location>
        <begin position="1"/>
        <end position="21"/>
    </location>
</feature>
<evidence type="ECO:0000256" key="3">
    <source>
        <dbReference type="ARBA" id="ARBA00022471"/>
    </source>
</evidence>
<name>A0A8T1ZHE4_9BRAS</name>
<accession>A0A8T1ZHE4</accession>
<organism evidence="7 8">
    <name type="scientific">Arabidopsis thaliana x Arabidopsis arenosa</name>
    <dbReference type="NCBI Taxonomy" id="1240361"/>
    <lineage>
        <taxon>Eukaryota</taxon>
        <taxon>Viridiplantae</taxon>
        <taxon>Streptophyta</taxon>
        <taxon>Embryophyta</taxon>
        <taxon>Tracheophyta</taxon>
        <taxon>Spermatophyta</taxon>
        <taxon>Magnoliopsida</taxon>
        <taxon>eudicotyledons</taxon>
        <taxon>Gunneridae</taxon>
        <taxon>Pentapetalae</taxon>
        <taxon>rosids</taxon>
        <taxon>malvids</taxon>
        <taxon>Brassicales</taxon>
        <taxon>Brassicaceae</taxon>
        <taxon>Camelineae</taxon>
        <taxon>Arabidopsis</taxon>
    </lineage>
</organism>
<keyword evidence="4 6" id="KW-0964">Secreted</keyword>
<dbReference type="EMBL" id="JAEFBK010000010">
    <property type="protein sequence ID" value="KAG7558872.1"/>
    <property type="molecule type" value="Genomic_DNA"/>
</dbReference>
<dbReference type="Proteomes" id="UP000694240">
    <property type="component" value="Chromosome 10"/>
</dbReference>
<comment type="caution">
    <text evidence="7">The sequence shown here is derived from an EMBL/GenBank/DDBJ whole genome shotgun (WGS) entry which is preliminary data.</text>
</comment>
<dbReference type="Pfam" id="PF05938">
    <property type="entry name" value="Self-incomp_S1"/>
    <property type="match status" value="1"/>
</dbReference>
<evidence type="ECO:0000313" key="7">
    <source>
        <dbReference type="EMBL" id="KAG7558872.1"/>
    </source>
</evidence>
<evidence type="ECO:0000256" key="5">
    <source>
        <dbReference type="ARBA" id="ARBA00022729"/>
    </source>
</evidence>
<reference evidence="7 8" key="1">
    <citation type="submission" date="2020-12" db="EMBL/GenBank/DDBJ databases">
        <title>Concerted genomic and epigenomic changes stabilize Arabidopsis allopolyploids.</title>
        <authorList>
            <person name="Chen Z."/>
        </authorList>
    </citation>
    <scope>NUCLEOTIDE SEQUENCE [LARGE SCALE GENOMIC DNA]</scope>
    <source>
        <strain evidence="7">Allo738</strain>
        <tissue evidence="7">Leaf</tissue>
    </source>
</reference>
<dbReference type="AlphaFoldDB" id="A0A8T1ZHE4"/>
<dbReference type="InterPro" id="IPR010264">
    <property type="entry name" value="Self-incomp_S1"/>
</dbReference>
<feature type="chain" id="PRO_5035967529" description="S-protein homolog" evidence="6">
    <location>
        <begin position="22"/>
        <end position="125"/>
    </location>
</feature>
<dbReference type="GO" id="GO:0060320">
    <property type="term" value="P:rejection of self pollen"/>
    <property type="evidence" value="ECO:0007669"/>
    <property type="project" value="UniProtKB-KW"/>
</dbReference>
<evidence type="ECO:0000256" key="6">
    <source>
        <dbReference type="RuleBase" id="RU367044"/>
    </source>
</evidence>
<dbReference type="PANTHER" id="PTHR31232">
    <property type="match status" value="1"/>
</dbReference>
<dbReference type="GO" id="GO:0005576">
    <property type="term" value="C:extracellular region"/>
    <property type="evidence" value="ECO:0007669"/>
    <property type="project" value="UniProtKB-SubCell"/>
</dbReference>
<evidence type="ECO:0000256" key="4">
    <source>
        <dbReference type="ARBA" id="ARBA00022525"/>
    </source>
</evidence>
<proteinExistence type="inferred from homology"/>
<comment type="subcellular location">
    <subcellularLocation>
        <location evidence="1 6">Secreted</location>
    </subcellularLocation>
</comment>